<sequence>MDLNQRCHIETVLGLTSGRKRAPAIHGTGCDSLIQDSWQRCVDVHGLDPTSPQPARILPGGELREHQERVEEFTRIARDGLIQLYHQIAGVGYVVLLTDAQGVTVDYIGDERSAAELRRTGLYLGADWAETHAGTCAVGTALATGQALTVHQTDHFDVTHIPLTCTAVPVFDSQGRMSAVLDASALTSPAPKSSQQFALQLVKIYAQRIENACFMRAHHHDWTLRLSASPAFVDVAPDILIALDAGGRVIGHNRYAQKLLERELGLPGAGTRHESRILGCAFDAIFDASFERLGDYLGSRRPEGRAITFTKTGHTLFLAAVPPVKRPQGMPGTLPSVADLPAPLAALTGGDAPLTRQLQRAARLVDSPINLLIHGETGSGKEYFAKALHAASARHRRPFVSVNCAAIPEALIESELFGHLPGSFSGAGPNGKRGLIQEADGGTLFLDEIGDMPYALQARLLRVLAEREVLAVGAVRPVPVDIHVISASHHDLERLVLDGRFREDLYYRLKGVVFTLPPVRERSDLDWLIGKLLGTGIRIEPAARARLGAYGWPGNLRELRNVLEYARAVCNHGIIRDADLPDDFAQCQRAAAPVPGDGGGPRLAGRPPGHPDGGPPPYDAAPLVRELCAAGWNVSAAARKLGISRMTLYRRMKRYGVRSPNQISAAGDTL</sequence>
<gene>
    <name evidence="8" type="ORF">HNR28_001621</name>
</gene>
<dbReference type="InterPro" id="IPR025944">
    <property type="entry name" value="Sigma_54_int_dom_CS"/>
</dbReference>
<dbReference type="PROSITE" id="PS50045">
    <property type="entry name" value="SIGMA54_INTERACT_4"/>
    <property type="match status" value="1"/>
</dbReference>
<dbReference type="InterPro" id="IPR003018">
    <property type="entry name" value="GAF"/>
</dbReference>
<feature type="region of interest" description="Disordered" evidence="6">
    <location>
        <begin position="590"/>
        <end position="618"/>
    </location>
</feature>
<reference evidence="8 9" key="1">
    <citation type="submission" date="2020-08" db="EMBL/GenBank/DDBJ databases">
        <title>Genomic Encyclopedia of Type Strains, Phase IV (KMG-IV): sequencing the most valuable type-strain genomes for metagenomic binning, comparative biology and taxonomic classification.</title>
        <authorList>
            <person name="Goeker M."/>
        </authorList>
    </citation>
    <scope>NUCLEOTIDE SEQUENCE [LARGE SCALE GENOMIC DNA]</scope>
    <source>
        <strain evidence="8 9">DSM 12141</strain>
    </source>
</reference>
<comment type="caution">
    <text evidence="8">The sequence shown here is derived from an EMBL/GenBank/DDBJ whole genome shotgun (WGS) entry which is preliminary data.</text>
</comment>
<dbReference type="Pfam" id="PF01590">
    <property type="entry name" value="GAF"/>
    <property type="match status" value="1"/>
</dbReference>
<dbReference type="PROSITE" id="PS00688">
    <property type="entry name" value="SIGMA54_INTERACT_3"/>
    <property type="match status" value="1"/>
</dbReference>
<dbReference type="PANTHER" id="PTHR32071">
    <property type="entry name" value="TRANSCRIPTIONAL REGULATORY PROTEIN"/>
    <property type="match status" value="1"/>
</dbReference>
<evidence type="ECO:0000256" key="5">
    <source>
        <dbReference type="ARBA" id="ARBA00023163"/>
    </source>
</evidence>
<feature type="domain" description="Sigma-54 factor interaction" evidence="7">
    <location>
        <begin position="347"/>
        <end position="568"/>
    </location>
</feature>
<keyword evidence="4" id="KW-0238">DNA-binding</keyword>
<dbReference type="PRINTS" id="PR01590">
    <property type="entry name" value="HTHFIS"/>
</dbReference>
<dbReference type="PROSITE" id="PS00675">
    <property type="entry name" value="SIGMA54_INTERACT_1"/>
    <property type="match status" value="1"/>
</dbReference>
<evidence type="ECO:0000313" key="9">
    <source>
        <dbReference type="Proteomes" id="UP000541136"/>
    </source>
</evidence>
<evidence type="ECO:0000256" key="3">
    <source>
        <dbReference type="ARBA" id="ARBA00023015"/>
    </source>
</evidence>
<dbReference type="SUPFAM" id="SSF46689">
    <property type="entry name" value="Homeodomain-like"/>
    <property type="match status" value="1"/>
</dbReference>
<dbReference type="RefSeq" id="WP_151024057.1">
    <property type="nucleotide sequence ID" value="NZ_JACHIB010000008.1"/>
</dbReference>
<proteinExistence type="predicted"/>
<dbReference type="InterPro" id="IPR029016">
    <property type="entry name" value="GAF-like_dom_sf"/>
</dbReference>
<dbReference type="SUPFAM" id="SSF52540">
    <property type="entry name" value="P-loop containing nucleoside triphosphate hydrolases"/>
    <property type="match status" value="1"/>
</dbReference>
<dbReference type="Gene3D" id="3.30.450.40">
    <property type="match status" value="1"/>
</dbReference>
<dbReference type="Pfam" id="PF00158">
    <property type="entry name" value="Sigma54_activat"/>
    <property type="match status" value="1"/>
</dbReference>
<accession>A0A7W9TQA6</accession>
<evidence type="ECO:0000256" key="6">
    <source>
        <dbReference type="SAM" id="MobiDB-lite"/>
    </source>
</evidence>
<dbReference type="GO" id="GO:0005524">
    <property type="term" value="F:ATP binding"/>
    <property type="evidence" value="ECO:0007669"/>
    <property type="project" value="UniProtKB-KW"/>
</dbReference>
<keyword evidence="5" id="KW-0804">Transcription</keyword>
<dbReference type="InterPro" id="IPR002197">
    <property type="entry name" value="HTH_Fis"/>
</dbReference>
<dbReference type="PANTHER" id="PTHR32071:SF77">
    <property type="entry name" value="TRANSCRIPTIONAL REGULATORY PROTEIN"/>
    <property type="match status" value="1"/>
</dbReference>
<dbReference type="InterPro" id="IPR002078">
    <property type="entry name" value="Sigma_54_int"/>
</dbReference>
<feature type="compositionally biased region" description="Pro residues" evidence="6">
    <location>
        <begin position="608"/>
        <end position="618"/>
    </location>
</feature>
<dbReference type="AlphaFoldDB" id="A0A7W9TQA6"/>
<dbReference type="FunFam" id="3.40.50.300:FF:000006">
    <property type="entry name" value="DNA-binding transcriptional regulator NtrC"/>
    <property type="match status" value="1"/>
</dbReference>
<evidence type="ECO:0000256" key="4">
    <source>
        <dbReference type="ARBA" id="ARBA00023125"/>
    </source>
</evidence>
<dbReference type="Pfam" id="PF02954">
    <property type="entry name" value="HTH_8"/>
    <property type="match status" value="1"/>
</dbReference>
<organism evidence="8 9">
    <name type="scientific">Castellaniella defragrans</name>
    <name type="common">Alcaligenes defragrans</name>
    <dbReference type="NCBI Taxonomy" id="75697"/>
    <lineage>
        <taxon>Bacteria</taxon>
        <taxon>Pseudomonadati</taxon>
        <taxon>Pseudomonadota</taxon>
        <taxon>Betaproteobacteria</taxon>
        <taxon>Burkholderiales</taxon>
        <taxon>Alcaligenaceae</taxon>
        <taxon>Castellaniella</taxon>
    </lineage>
</organism>
<keyword evidence="1" id="KW-0547">Nucleotide-binding</keyword>
<dbReference type="Pfam" id="PF25601">
    <property type="entry name" value="AAA_lid_14"/>
    <property type="match status" value="1"/>
</dbReference>
<keyword evidence="3" id="KW-0805">Transcription regulation</keyword>
<evidence type="ECO:0000313" key="8">
    <source>
        <dbReference type="EMBL" id="MBB6083582.1"/>
    </source>
</evidence>
<dbReference type="EMBL" id="JACHIB010000008">
    <property type="protein sequence ID" value="MBB6083582.1"/>
    <property type="molecule type" value="Genomic_DNA"/>
</dbReference>
<dbReference type="Gene3D" id="1.10.10.60">
    <property type="entry name" value="Homeodomain-like"/>
    <property type="match status" value="1"/>
</dbReference>
<keyword evidence="2" id="KW-0067">ATP-binding</keyword>
<dbReference type="InterPro" id="IPR003593">
    <property type="entry name" value="AAA+_ATPase"/>
</dbReference>
<dbReference type="InterPro" id="IPR058031">
    <property type="entry name" value="AAA_lid_NorR"/>
</dbReference>
<name>A0A7W9TQA6_CASDE</name>
<dbReference type="PROSITE" id="PS00676">
    <property type="entry name" value="SIGMA54_INTERACT_2"/>
    <property type="match status" value="1"/>
</dbReference>
<dbReference type="GO" id="GO:0043565">
    <property type="term" value="F:sequence-specific DNA binding"/>
    <property type="evidence" value="ECO:0007669"/>
    <property type="project" value="InterPro"/>
</dbReference>
<dbReference type="InterPro" id="IPR025662">
    <property type="entry name" value="Sigma_54_int_dom_ATP-bd_1"/>
</dbReference>
<dbReference type="InterPro" id="IPR027417">
    <property type="entry name" value="P-loop_NTPase"/>
</dbReference>
<dbReference type="Proteomes" id="UP000541136">
    <property type="component" value="Unassembled WGS sequence"/>
</dbReference>
<evidence type="ECO:0000256" key="2">
    <source>
        <dbReference type="ARBA" id="ARBA00022840"/>
    </source>
</evidence>
<dbReference type="InterPro" id="IPR025943">
    <property type="entry name" value="Sigma_54_int_dom_ATP-bd_2"/>
</dbReference>
<dbReference type="GO" id="GO:0006355">
    <property type="term" value="P:regulation of DNA-templated transcription"/>
    <property type="evidence" value="ECO:0007669"/>
    <property type="project" value="InterPro"/>
</dbReference>
<dbReference type="InterPro" id="IPR009057">
    <property type="entry name" value="Homeodomain-like_sf"/>
</dbReference>
<dbReference type="Gene3D" id="1.10.8.60">
    <property type="match status" value="1"/>
</dbReference>
<evidence type="ECO:0000259" key="7">
    <source>
        <dbReference type="PROSITE" id="PS50045"/>
    </source>
</evidence>
<protein>
    <submittedName>
        <fullName evidence="8">Transcriptional regulator of acetoin/glycerol metabolism</fullName>
    </submittedName>
</protein>
<dbReference type="SMART" id="SM00382">
    <property type="entry name" value="AAA"/>
    <property type="match status" value="1"/>
</dbReference>
<dbReference type="CDD" id="cd00009">
    <property type="entry name" value="AAA"/>
    <property type="match status" value="1"/>
</dbReference>
<dbReference type="SUPFAM" id="SSF55781">
    <property type="entry name" value="GAF domain-like"/>
    <property type="match status" value="1"/>
</dbReference>
<evidence type="ECO:0000256" key="1">
    <source>
        <dbReference type="ARBA" id="ARBA00022741"/>
    </source>
</evidence>
<dbReference type="Gene3D" id="3.40.50.300">
    <property type="entry name" value="P-loop containing nucleotide triphosphate hydrolases"/>
    <property type="match status" value="1"/>
</dbReference>